<name>A0A7H9I177_9SACH</name>
<dbReference type="OrthoDB" id="4033486at2759"/>
<evidence type="ECO:0000256" key="2">
    <source>
        <dbReference type="ARBA" id="ARBA00010032"/>
    </source>
</evidence>
<comment type="similarity">
    <text evidence="2">Belongs to the SWM2 family.</text>
</comment>
<evidence type="ECO:0000256" key="3">
    <source>
        <dbReference type="ARBA" id="ARBA00019533"/>
    </source>
</evidence>
<sequence length="206" mass="23870">MYNRSQLSEQTIKHSIQVFRYSIYWETFIDVSMKNHQLSMTEDCMSHTDMINVTDINWTKESLHSLLNIITDLDRLPKEYNAFLQPLFDKIKKDDELSIAALEKCELTFASWDNQEPDGPNELAIRRCMDLWLTIKGEDYPLRKPLSNPANLVVEEIEVCDFVDKNDLKRTEFDPVTGEPIDNNLGNLIIEEVEATDYVNASDSSN</sequence>
<accession>A0A7H9I177</accession>
<dbReference type="EMBL" id="CP059274">
    <property type="protein sequence ID" value="QLQ82552.1"/>
    <property type="molecule type" value="Genomic_DNA"/>
</dbReference>
<gene>
    <name evidence="5" type="ORF">HG537_0H03150</name>
</gene>
<proteinExistence type="inferred from homology"/>
<protein>
    <recommendedName>
        <fullName evidence="3">Nucleolar protein SWM2</fullName>
    </recommendedName>
</protein>
<keyword evidence="6" id="KW-1185">Reference proteome</keyword>
<keyword evidence="4" id="KW-0539">Nucleus</keyword>
<evidence type="ECO:0000256" key="4">
    <source>
        <dbReference type="ARBA" id="ARBA00023242"/>
    </source>
</evidence>
<comment type="subcellular location">
    <subcellularLocation>
        <location evidence="1">Nucleus</location>
        <location evidence="1">Nucleolus</location>
    </subcellularLocation>
</comment>
<dbReference type="Proteomes" id="UP000510647">
    <property type="component" value="Chromosome 8"/>
</dbReference>
<dbReference type="AlphaFoldDB" id="A0A7H9I177"/>
<dbReference type="InterPro" id="IPR031391">
    <property type="entry name" value="Swm2"/>
</dbReference>
<evidence type="ECO:0000313" key="6">
    <source>
        <dbReference type="Proteomes" id="UP000510647"/>
    </source>
</evidence>
<evidence type="ECO:0000256" key="1">
    <source>
        <dbReference type="ARBA" id="ARBA00004604"/>
    </source>
</evidence>
<organism evidence="5 6">
    <name type="scientific">Torulaspora globosa</name>
    <dbReference type="NCBI Taxonomy" id="48254"/>
    <lineage>
        <taxon>Eukaryota</taxon>
        <taxon>Fungi</taxon>
        <taxon>Dikarya</taxon>
        <taxon>Ascomycota</taxon>
        <taxon>Saccharomycotina</taxon>
        <taxon>Saccharomycetes</taxon>
        <taxon>Saccharomycetales</taxon>
        <taxon>Saccharomycetaceae</taxon>
        <taxon>Torulaspora</taxon>
    </lineage>
</organism>
<dbReference type="GO" id="GO:0005730">
    <property type="term" value="C:nucleolus"/>
    <property type="evidence" value="ECO:0007669"/>
    <property type="project" value="UniProtKB-SubCell"/>
</dbReference>
<dbReference type="Pfam" id="PF17083">
    <property type="entry name" value="Swm2"/>
    <property type="match status" value="1"/>
</dbReference>
<reference evidence="5 6" key="1">
    <citation type="submission" date="2020-06" db="EMBL/GenBank/DDBJ databases">
        <title>The yeast mating-type switching endonuclease HO is a domesticated member of an unorthodox homing genetic element family.</title>
        <authorList>
            <person name="Coughlan A.Y."/>
            <person name="Lombardi L."/>
            <person name="Braun-Galleani S."/>
            <person name="Martos A.R."/>
            <person name="Galeote V."/>
            <person name="Bigey F."/>
            <person name="Dequin S."/>
            <person name="Byrne K.P."/>
            <person name="Wolfe K.H."/>
        </authorList>
    </citation>
    <scope>NUCLEOTIDE SEQUENCE [LARGE SCALE GENOMIC DNA]</scope>
    <source>
        <strain evidence="5 6">CBS2947</strain>
    </source>
</reference>
<evidence type="ECO:0000313" key="5">
    <source>
        <dbReference type="EMBL" id="QLQ82552.1"/>
    </source>
</evidence>